<evidence type="ECO:0000313" key="1">
    <source>
        <dbReference type="EMBL" id="CAG1864655.1"/>
    </source>
</evidence>
<protein>
    <submittedName>
        <fullName evidence="1">(wild Malaysian banana) hypothetical protein</fullName>
    </submittedName>
</protein>
<reference evidence="1" key="1">
    <citation type="submission" date="2021-03" db="EMBL/GenBank/DDBJ databases">
        <authorList>
            <consortium name="Genoscope - CEA"/>
            <person name="William W."/>
        </authorList>
    </citation>
    <scope>NUCLEOTIDE SEQUENCE</scope>
    <source>
        <strain evidence="1">Doubled-haploid Pahang</strain>
    </source>
</reference>
<dbReference type="AlphaFoldDB" id="A0A804L840"/>
<dbReference type="EnsemblPlants" id="Ma11_t15250.1">
    <property type="protein sequence ID" value="Ma11_p15250.1"/>
    <property type="gene ID" value="Ma11_g15250"/>
</dbReference>
<evidence type="ECO:0000313" key="2">
    <source>
        <dbReference type="EnsemblPlants" id="Ma11_p15250.1"/>
    </source>
</evidence>
<reference evidence="2" key="2">
    <citation type="submission" date="2021-05" db="UniProtKB">
        <authorList>
            <consortium name="EnsemblPlants"/>
        </authorList>
    </citation>
    <scope>IDENTIFICATION</scope>
    <source>
        <strain evidence="2">subsp. malaccensis</strain>
    </source>
</reference>
<keyword evidence="3" id="KW-1185">Reference proteome</keyword>
<accession>A0A804L840</accession>
<organism evidence="2 3">
    <name type="scientific">Musa acuminata subsp. malaccensis</name>
    <name type="common">Wild banana</name>
    <name type="synonym">Musa malaccensis</name>
    <dbReference type="NCBI Taxonomy" id="214687"/>
    <lineage>
        <taxon>Eukaryota</taxon>
        <taxon>Viridiplantae</taxon>
        <taxon>Streptophyta</taxon>
        <taxon>Embryophyta</taxon>
        <taxon>Tracheophyta</taxon>
        <taxon>Spermatophyta</taxon>
        <taxon>Magnoliopsida</taxon>
        <taxon>Liliopsida</taxon>
        <taxon>Zingiberales</taxon>
        <taxon>Musaceae</taxon>
        <taxon>Musa</taxon>
    </lineage>
</organism>
<sequence>MENRAPVVHSFRWSSSRQSSFHSFLPIKCWTFNYIFFSNYAQLFLLSSVVTLKDANRALVFGGAVQDSPSILVREDASCWFGHDEHQKQQPVVPGGWAKAEVPNK</sequence>
<evidence type="ECO:0000313" key="3">
    <source>
        <dbReference type="Proteomes" id="UP000012960"/>
    </source>
</evidence>
<dbReference type="Proteomes" id="UP000012960">
    <property type="component" value="Unplaced"/>
</dbReference>
<dbReference type="EMBL" id="HG996475">
    <property type="protein sequence ID" value="CAG1864655.1"/>
    <property type="molecule type" value="Genomic_DNA"/>
</dbReference>
<name>A0A804L840_MUSAM</name>
<dbReference type="Gramene" id="Ma11_t15250.1">
    <property type="protein sequence ID" value="Ma11_p15250.1"/>
    <property type="gene ID" value="Ma11_g15250"/>
</dbReference>
<dbReference type="InParanoid" id="A0A804L840"/>
<gene>
    <name evidence="1" type="ORF">GSMUA_09730.1</name>
</gene>
<proteinExistence type="predicted"/>